<dbReference type="OrthoDB" id="7165597at2"/>
<dbReference type="InterPro" id="IPR002625">
    <property type="entry name" value="Smr_dom"/>
</dbReference>
<dbReference type="EMBL" id="QAYG01000001">
    <property type="protein sequence ID" value="PTW63099.1"/>
    <property type="molecule type" value="Genomic_DNA"/>
</dbReference>
<name>A0A2T5VH66_9HYPH</name>
<protein>
    <submittedName>
        <fullName evidence="3">DNA-nicking Smr family endonuclease</fullName>
    </submittedName>
</protein>
<dbReference type="SUPFAM" id="SSF160443">
    <property type="entry name" value="SMR domain-like"/>
    <property type="match status" value="1"/>
</dbReference>
<evidence type="ECO:0000313" key="3">
    <source>
        <dbReference type="EMBL" id="PTW63099.1"/>
    </source>
</evidence>
<feature type="domain" description="Smr" evidence="2">
    <location>
        <begin position="97"/>
        <end position="181"/>
    </location>
</feature>
<dbReference type="Pfam" id="PF01713">
    <property type="entry name" value="Smr"/>
    <property type="match status" value="1"/>
</dbReference>
<evidence type="ECO:0000256" key="1">
    <source>
        <dbReference type="SAM" id="MobiDB-lite"/>
    </source>
</evidence>
<dbReference type="Gene3D" id="3.30.1370.110">
    <property type="match status" value="1"/>
</dbReference>
<dbReference type="GO" id="GO:0004519">
    <property type="term" value="F:endonuclease activity"/>
    <property type="evidence" value="ECO:0007669"/>
    <property type="project" value="UniProtKB-KW"/>
</dbReference>
<dbReference type="PROSITE" id="PS50828">
    <property type="entry name" value="SMR"/>
    <property type="match status" value="1"/>
</dbReference>
<keyword evidence="3" id="KW-0255">Endonuclease</keyword>
<accession>A0A2T5VH66</accession>
<comment type="caution">
    <text evidence="3">The sequence shown here is derived from an EMBL/GenBank/DDBJ whole genome shotgun (WGS) entry which is preliminary data.</text>
</comment>
<evidence type="ECO:0000259" key="2">
    <source>
        <dbReference type="PROSITE" id="PS50828"/>
    </source>
</evidence>
<sequence>MSSRGGGRRGRPLSPEEKSLWRQVVRTLEPLPGRSLPSEEPEKPADPREEKPAPARKPMQTAAAALRPPPSLPALAPLDRRMRQKVARGKADIDARIDLHGMTQDQAHSRLRRFLAAAQGDGLRLVLVITGKGGRSGSGEGVLRRMVPLWLERPECRRLVIGFEEAHAGHGGAGALYVRIRRAGKGGWR</sequence>
<dbReference type="AlphaFoldDB" id="A0A2T5VH66"/>
<dbReference type="PANTHER" id="PTHR35562:SF2">
    <property type="entry name" value="DNA ENDONUCLEASE SMRA-RELATED"/>
    <property type="match status" value="1"/>
</dbReference>
<feature type="compositionally biased region" description="Basic residues" evidence="1">
    <location>
        <begin position="1"/>
        <end position="11"/>
    </location>
</feature>
<dbReference type="Proteomes" id="UP000244081">
    <property type="component" value="Unassembled WGS sequence"/>
</dbReference>
<dbReference type="RefSeq" id="WP_107988579.1">
    <property type="nucleotide sequence ID" value="NZ_QAYG01000001.1"/>
</dbReference>
<evidence type="ECO:0000313" key="4">
    <source>
        <dbReference type="Proteomes" id="UP000244081"/>
    </source>
</evidence>
<dbReference type="SMART" id="SM00463">
    <property type="entry name" value="SMR"/>
    <property type="match status" value="1"/>
</dbReference>
<keyword evidence="3" id="KW-0540">Nuclease</keyword>
<reference evidence="3 4" key="1">
    <citation type="submission" date="2018-04" db="EMBL/GenBank/DDBJ databases">
        <title>Genomic Encyclopedia of Archaeal and Bacterial Type Strains, Phase II (KMG-II): from individual species to whole genera.</title>
        <authorList>
            <person name="Goeker M."/>
        </authorList>
    </citation>
    <scope>NUCLEOTIDE SEQUENCE [LARGE SCALE GENOMIC DNA]</scope>
    <source>
        <strain evidence="3 4">DSM 23382</strain>
    </source>
</reference>
<organism evidence="3 4">
    <name type="scientific">Breoghania corrubedonensis</name>
    <dbReference type="NCBI Taxonomy" id="665038"/>
    <lineage>
        <taxon>Bacteria</taxon>
        <taxon>Pseudomonadati</taxon>
        <taxon>Pseudomonadota</taxon>
        <taxon>Alphaproteobacteria</taxon>
        <taxon>Hyphomicrobiales</taxon>
        <taxon>Stappiaceae</taxon>
        <taxon>Breoghania</taxon>
    </lineage>
</organism>
<gene>
    <name evidence="3" type="ORF">C8N35_1011149</name>
</gene>
<keyword evidence="4" id="KW-1185">Reference proteome</keyword>
<dbReference type="InterPro" id="IPR036063">
    <property type="entry name" value="Smr_dom_sf"/>
</dbReference>
<proteinExistence type="predicted"/>
<feature type="region of interest" description="Disordered" evidence="1">
    <location>
        <begin position="1"/>
        <end position="75"/>
    </location>
</feature>
<keyword evidence="3" id="KW-0378">Hydrolase</keyword>
<feature type="compositionally biased region" description="Basic and acidic residues" evidence="1">
    <location>
        <begin position="40"/>
        <end position="53"/>
    </location>
</feature>
<dbReference type="PANTHER" id="PTHR35562">
    <property type="entry name" value="DNA ENDONUCLEASE SMRA-RELATED"/>
    <property type="match status" value="1"/>
</dbReference>